<protein>
    <submittedName>
        <fullName evidence="1">Uncharacterized protein</fullName>
    </submittedName>
</protein>
<gene>
    <name evidence="1" type="ORF">PH7735_00275</name>
</gene>
<name>A0A0P1ILW5_9RHOB</name>
<accession>A0A0P1ILW5</accession>
<proteinExistence type="predicted"/>
<dbReference type="Proteomes" id="UP000051870">
    <property type="component" value="Unassembled WGS sequence"/>
</dbReference>
<keyword evidence="2" id="KW-1185">Reference proteome</keyword>
<organism evidence="1 2">
    <name type="scientific">Shimia thalassica</name>
    <dbReference type="NCBI Taxonomy" id="1715693"/>
    <lineage>
        <taxon>Bacteria</taxon>
        <taxon>Pseudomonadati</taxon>
        <taxon>Pseudomonadota</taxon>
        <taxon>Alphaproteobacteria</taxon>
        <taxon>Rhodobacterales</taxon>
        <taxon>Roseobacteraceae</taxon>
    </lineage>
</organism>
<dbReference type="AlphaFoldDB" id="A0A0P1ILW5"/>
<evidence type="ECO:0000313" key="1">
    <source>
        <dbReference type="EMBL" id="CUJ83534.1"/>
    </source>
</evidence>
<evidence type="ECO:0000313" key="2">
    <source>
        <dbReference type="Proteomes" id="UP000051870"/>
    </source>
</evidence>
<sequence length="114" mass="13315">MRACGLRLYKDRVLSGPDQPIWSAIKDMGEHRFLVLGQFELYSKKEYGLFLEFFRSDKNGTGYNRGKLETLRHRLRATDPHLFGHLRISDEIVAAAAWICRGDEKQNYFHLTLL</sequence>
<dbReference type="EMBL" id="CYTW01000001">
    <property type="protein sequence ID" value="CUJ83534.1"/>
    <property type="molecule type" value="Genomic_DNA"/>
</dbReference>
<reference evidence="2" key="1">
    <citation type="submission" date="2015-09" db="EMBL/GenBank/DDBJ databases">
        <authorList>
            <person name="Rodrigo-Torres Lidia"/>
            <person name="Arahal R.David."/>
        </authorList>
    </citation>
    <scope>NUCLEOTIDE SEQUENCE [LARGE SCALE GENOMIC DNA]</scope>
    <source>
        <strain evidence="2">CECT 7735</strain>
    </source>
</reference>